<evidence type="ECO:0000313" key="1">
    <source>
        <dbReference type="EMBL" id="KAJ9102277.1"/>
    </source>
</evidence>
<gene>
    <name evidence="1" type="ORF">QFC19_004825</name>
</gene>
<evidence type="ECO:0000313" key="2">
    <source>
        <dbReference type="Proteomes" id="UP001241377"/>
    </source>
</evidence>
<accession>A0ACC2VSE3</accession>
<protein>
    <submittedName>
        <fullName evidence="1">Uncharacterized protein</fullName>
    </submittedName>
</protein>
<proteinExistence type="predicted"/>
<dbReference type="Proteomes" id="UP001241377">
    <property type="component" value="Unassembled WGS sequence"/>
</dbReference>
<keyword evidence="2" id="KW-1185">Reference proteome</keyword>
<dbReference type="EMBL" id="JASBWR010000052">
    <property type="protein sequence ID" value="KAJ9102277.1"/>
    <property type="molecule type" value="Genomic_DNA"/>
</dbReference>
<sequence>MASNNDYNAPSGIAALFQELEQLFHDNVPENLHDLPHRIFDSIDKLTGEVYGPKAISVPAKPPSPPPSFYDKLSKYTSDHPYIVTTSVLGAAALSVSIGYSLQDEDSFLCVTGRWLINMRRPIAKSGRDGYKLGTVPRAKDADELERKVKANDKVKAKGLGVAFRVLVYDPADVSIRKNEHPSLGMGGRLPAIPSFVHPPLKNSAGQVIERAGEDKRMLARSATRNLPSLISLHHTMGLLPIPSNFAEQLLTSTNLLLAKNVGITNPSMAITNVGIGEIDYYSSIVAHSFSQAPHATEPGVMRFLSPIWAALKMALGFVGIGQEAKDWKVIEQKLLRIVKHKRSGLHHVGCQSELIKCTRKKVCAEGE</sequence>
<comment type="caution">
    <text evidence="1">The sequence shown here is derived from an EMBL/GenBank/DDBJ whole genome shotgun (WGS) entry which is preliminary data.</text>
</comment>
<organism evidence="1 2">
    <name type="scientific">Naganishia cerealis</name>
    <dbReference type="NCBI Taxonomy" id="610337"/>
    <lineage>
        <taxon>Eukaryota</taxon>
        <taxon>Fungi</taxon>
        <taxon>Dikarya</taxon>
        <taxon>Basidiomycota</taxon>
        <taxon>Agaricomycotina</taxon>
        <taxon>Tremellomycetes</taxon>
        <taxon>Filobasidiales</taxon>
        <taxon>Filobasidiaceae</taxon>
        <taxon>Naganishia</taxon>
    </lineage>
</organism>
<name>A0ACC2VSE3_9TREE</name>
<reference evidence="1" key="1">
    <citation type="submission" date="2023-04" db="EMBL/GenBank/DDBJ databases">
        <title>Draft Genome sequencing of Naganishia species isolated from polar environments using Oxford Nanopore Technology.</title>
        <authorList>
            <person name="Leo P."/>
            <person name="Venkateswaran K."/>
        </authorList>
    </citation>
    <scope>NUCLEOTIDE SEQUENCE</scope>
    <source>
        <strain evidence="1">MNA-CCFEE 5261</strain>
    </source>
</reference>